<evidence type="ECO:0000259" key="16">
    <source>
        <dbReference type="Pfam" id="PF00534"/>
    </source>
</evidence>
<evidence type="ECO:0000256" key="4">
    <source>
        <dbReference type="ARBA" id="ARBA00012645"/>
    </source>
</evidence>
<dbReference type="CDD" id="cd03806">
    <property type="entry name" value="GT4_ALG11-like"/>
    <property type="match status" value="1"/>
</dbReference>
<evidence type="ECO:0000256" key="15">
    <source>
        <dbReference type="SAM" id="Phobius"/>
    </source>
</evidence>
<evidence type="ECO:0000256" key="1">
    <source>
        <dbReference type="ARBA" id="ARBA00004389"/>
    </source>
</evidence>
<comment type="pathway">
    <text evidence="2">Protein modification; protein glycosylation.</text>
</comment>
<comment type="subcellular location">
    <subcellularLocation>
        <location evidence="1">Endoplasmic reticulum membrane</location>
        <topology evidence="1">Single-pass membrane protein</topology>
    </subcellularLocation>
</comment>
<dbReference type="Pfam" id="PF15924">
    <property type="entry name" value="ALG11_N"/>
    <property type="match status" value="1"/>
</dbReference>
<keyword evidence="11 15" id="KW-0472">Membrane</keyword>
<comment type="catalytic activity">
    <reaction evidence="13">
        <text>an alpha-D-Man-(1-&gt;3)-[alpha-D-Man-(1-&gt;6)]-beta-D-Man-(1-&gt;4)-beta-D-GlcNAc-(1-&gt;4)-alpha-D-GlcNAc-diphospho-di-trans,poly-cis-dolichol + 2 GDP-alpha-D-mannose = an alpha-D-Man-(1-&gt;2)-alpha-D-Man-(1-&gt;2)-alpha-D-Man-(1-&gt;3)-[alpha-D-Man-(1-&gt;6)]-beta-D-Man-(1-&gt;4)-beta-D-GlcNAc-(1-&gt;4)-alpha-D-GlcNAc-diphospho-di-trans,poly-cis-dolichol + 2 GDP + 2 H(+)</text>
        <dbReference type="Rhea" id="RHEA:29523"/>
        <dbReference type="Rhea" id="RHEA-COMP:19515"/>
        <dbReference type="Rhea" id="RHEA-COMP:19516"/>
        <dbReference type="ChEBI" id="CHEBI:15378"/>
        <dbReference type="ChEBI" id="CHEBI:57527"/>
        <dbReference type="ChEBI" id="CHEBI:58189"/>
        <dbReference type="ChEBI" id="CHEBI:132511"/>
        <dbReference type="ChEBI" id="CHEBI:132515"/>
        <dbReference type="EC" id="2.4.1.131"/>
    </reaction>
    <physiologicalReaction direction="left-to-right" evidence="13">
        <dbReference type="Rhea" id="RHEA:29524"/>
    </physiologicalReaction>
</comment>
<evidence type="ECO:0000256" key="13">
    <source>
        <dbReference type="ARBA" id="ARBA00045065"/>
    </source>
</evidence>
<keyword evidence="9" id="KW-0256">Endoplasmic reticulum</keyword>
<gene>
    <name evidence="18" type="ORF">ALC57_08382</name>
</gene>
<dbReference type="Proteomes" id="UP000078492">
    <property type="component" value="Unassembled WGS sequence"/>
</dbReference>
<name>A0A195E231_9HYME</name>
<keyword evidence="7" id="KW-0808">Transferase</keyword>
<evidence type="ECO:0000313" key="19">
    <source>
        <dbReference type="Proteomes" id="UP000078492"/>
    </source>
</evidence>
<dbReference type="GO" id="GO:0005789">
    <property type="term" value="C:endoplasmic reticulum membrane"/>
    <property type="evidence" value="ECO:0007669"/>
    <property type="project" value="UniProtKB-SubCell"/>
</dbReference>
<evidence type="ECO:0000256" key="11">
    <source>
        <dbReference type="ARBA" id="ARBA00023136"/>
    </source>
</evidence>
<evidence type="ECO:0000256" key="6">
    <source>
        <dbReference type="ARBA" id="ARBA00022676"/>
    </source>
</evidence>
<evidence type="ECO:0000256" key="9">
    <source>
        <dbReference type="ARBA" id="ARBA00022824"/>
    </source>
</evidence>
<dbReference type="GO" id="GO:0004377">
    <property type="term" value="F:GDP-Man:Man(3)GlcNAc(2)-PP-Dol alpha-1,2-mannosyltransferase activity"/>
    <property type="evidence" value="ECO:0007669"/>
    <property type="project" value="UniProtKB-EC"/>
</dbReference>
<dbReference type="InterPro" id="IPR031814">
    <property type="entry name" value="ALG11_N"/>
</dbReference>
<comment type="function">
    <text evidence="14">GDP-Man:Man(3)GlcNAc(2)-PP-Dol alpha-1,2-mannosyltransferase that operates in the biosynthetic pathway of dolichol-linked oligosaccharides, the glycan precursors employed in protein asparagine (N)-glycosylation. The assembly of dolichol-linked oligosaccharides begins on the cytosolic side of the endoplasmic reticulum membrane and finishes in its lumen. The sequential addition of sugars to dolichol pyrophosphate produces dolichol-linked oligosaccharides containing fourteen sugars, including two GlcNAcs, nine mannoses and three glucoses. Once assembled, the oligosaccharide is transferred from the lipid to nascent proteins by oligosaccharyltransferases. Catalyzes, on the cytoplasmic face of the endoplasmic reticulum, the addition of the fourth and fifth mannose residues to the dolichol-linked oligosaccharide chain, to produce Man(5)GlcNAc(2)-PP-dolichol core oligosaccharide. Man(5)GlcNAc(2)-PP-dolichol is a substrate for ALG3, the following enzyme in the biosynthetic pathway.</text>
</comment>
<dbReference type="PANTHER" id="PTHR45919:SF1">
    <property type="entry name" value="GDP-MAN:MAN(3)GLCNAC(2)-PP-DOL ALPHA-1,2-MANNOSYLTRANSFERASE"/>
    <property type="match status" value="1"/>
</dbReference>
<evidence type="ECO:0000256" key="14">
    <source>
        <dbReference type="ARBA" id="ARBA00045128"/>
    </source>
</evidence>
<keyword evidence="6" id="KW-0328">Glycosyltransferase</keyword>
<proteinExistence type="inferred from homology"/>
<evidence type="ECO:0000259" key="17">
    <source>
        <dbReference type="Pfam" id="PF15924"/>
    </source>
</evidence>
<feature type="domain" description="Glycosyl transferase family 1" evidence="16">
    <location>
        <begin position="641"/>
        <end position="810"/>
    </location>
</feature>
<keyword evidence="8 15" id="KW-0812">Transmembrane</keyword>
<evidence type="ECO:0000313" key="18">
    <source>
        <dbReference type="EMBL" id="KYN19205.1"/>
    </source>
</evidence>
<evidence type="ECO:0000256" key="2">
    <source>
        <dbReference type="ARBA" id="ARBA00004922"/>
    </source>
</evidence>
<evidence type="ECO:0000256" key="8">
    <source>
        <dbReference type="ARBA" id="ARBA00022692"/>
    </source>
</evidence>
<dbReference type="PANTHER" id="PTHR45919">
    <property type="entry name" value="GDP-MAN:MAN(3)GLCNAC(2)-PP-DOL ALPHA-1,2-MANNOSYLTRANSFERASE"/>
    <property type="match status" value="1"/>
</dbReference>
<dbReference type="Gene3D" id="3.40.50.2000">
    <property type="entry name" value="Glycogen Phosphorylase B"/>
    <property type="match status" value="1"/>
</dbReference>
<evidence type="ECO:0000256" key="3">
    <source>
        <dbReference type="ARBA" id="ARBA00009481"/>
    </source>
</evidence>
<dbReference type="GO" id="GO:0006487">
    <property type="term" value="P:protein N-linked glycosylation"/>
    <property type="evidence" value="ECO:0007669"/>
    <property type="project" value="TreeGrafter"/>
</dbReference>
<dbReference type="AlphaFoldDB" id="A0A195E231"/>
<evidence type="ECO:0000256" key="10">
    <source>
        <dbReference type="ARBA" id="ARBA00022989"/>
    </source>
</evidence>
<dbReference type="EMBL" id="KQ979763">
    <property type="protein sequence ID" value="KYN19205.1"/>
    <property type="molecule type" value="Genomic_DNA"/>
</dbReference>
<feature type="domain" description="ALG11 mannosyltransferase N-terminal" evidence="17">
    <location>
        <begin position="404"/>
        <end position="610"/>
    </location>
</feature>
<accession>A0A195E231</accession>
<keyword evidence="19" id="KW-1185">Reference proteome</keyword>
<reference evidence="18 19" key="1">
    <citation type="submission" date="2015-09" db="EMBL/GenBank/DDBJ databases">
        <title>Trachymyrmex cornetzi WGS genome.</title>
        <authorList>
            <person name="Nygaard S."/>
            <person name="Hu H."/>
            <person name="Boomsma J."/>
            <person name="Zhang G."/>
        </authorList>
    </citation>
    <scope>NUCLEOTIDE SEQUENCE [LARGE SCALE GENOMIC DNA]</scope>
    <source>
        <strain evidence="18">Tcor2-1</strain>
        <tissue evidence="18">Whole body</tissue>
    </source>
</reference>
<evidence type="ECO:0000256" key="7">
    <source>
        <dbReference type="ARBA" id="ARBA00022679"/>
    </source>
</evidence>
<evidence type="ECO:0000256" key="5">
    <source>
        <dbReference type="ARBA" id="ARBA00022018"/>
    </source>
</evidence>
<dbReference type="InterPro" id="IPR038013">
    <property type="entry name" value="ALG11"/>
</dbReference>
<sequence length="838" mass="95454">MFQSFIGLHVEMPTAKELRARIVMRIINSKHTRRDTVKSLLSLSRLLNSWAVNPNLLIHSTISLIPVFSTSYLNFPRCVARATIADRIPVSSFQILASMSAESRTPSLFYLQMSTHRLVGRGSGEPHFLDRLRQYLWRSLVGLILNVAGFLLQNHPEVNDIGPFADYPLDVRHATLAGHTLNVDFNRVGLLHELPCFRYAMRGTLVIGVVGAIPVKFNNELRIVQVVPIALTMERTSVGHTYLEFRQKFSLSAIHGSRITIVCRLRKQISQRALQTTIFIEVAFSSPKSLPESINGAISFVAKKRQPFFATHHQIESEVNSTSLSTYHVGKFWQVRQTIPRVDLQVVANMIFYFLMTPIILFVNMLLLIVLCKIFCILVLLPILLIKWRKFYSKKREERQQTGTVVGIFHPYCNAGGGGERVLWAAVHAIQTKYPDIHIAIYTGDLDADPEKILSQTEKTFNMKLQPNIEFVYLHGRKWVEASTYPYFTLLGQSLGSIYLGIEALNNLTPDIYIDTMGYAFTYPLFKYIGGCLVGSYTHYPTISTDMLKYVYRRIVAHNNRRIIARNPLLSGGKFLYYKLFAYLYGLVGSCADIVIVNSSWTEEHINTIWKCPLKTHRVYPPCSVEHLIGLPLLSDEEKNKCIRIIAIAQFRPEKNHPLMLRAMFELRSILKEEVWEKVKLVCIGSCRDAEDERRVKDMQDLAKHLALDKNIEFKLNVPYSELVSEMQKGTIGLHTMWNEHFGIGIVECMAAGLIMVAHSSGGPRADIIETRMDSVNGFLAESEVEYAKVIASIIQMPPKVRNAIRIAARSSVNRFSCEVFEKEFLRAIEPFFRSKQE</sequence>
<comment type="similarity">
    <text evidence="3">Belongs to the glycosyltransferase group 1 family. Glycosyltransferase 4 subfamily.</text>
</comment>
<dbReference type="InterPro" id="IPR001296">
    <property type="entry name" value="Glyco_trans_1"/>
</dbReference>
<dbReference type="Pfam" id="PF00534">
    <property type="entry name" value="Glycos_transf_1"/>
    <property type="match status" value="1"/>
</dbReference>
<dbReference type="STRING" id="471704.A0A195E231"/>
<organism evidence="18 19">
    <name type="scientific">Trachymyrmex cornetzi</name>
    <dbReference type="NCBI Taxonomy" id="471704"/>
    <lineage>
        <taxon>Eukaryota</taxon>
        <taxon>Metazoa</taxon>
        <taxon>Ecdysozoa</taxon>
        <taxon>Arthropoda</taxon>
        <taxon>Hexapoda</taxon>
        <taxon>Insecta</taxon>
        <taxon>Pterygota</taxon>
        <taxon>Neoptera</taxon>
        <taxon>Endopterygota</taxon>
        <taxon>Hymenoptera</taxon>
        <taxon>Apocrita</taxon>
        <taxon>Aculeata</taxon>
        <taxon>Formicoidea</taxon>
        <taxon>Formicidae</taxon>
        <taxon>Myrmicinae</taxon>
        <taxon>Trachymyrmex</taxon>
    </lineage>
</organism>
<dbReference type="EC" id="2.4.1.131" evidence="4"/>
<protein>
    <recommendedName>
        <fullName evidence="5">GDP-Man:Man(3)GlcNAc(2)-PP-Dol alpha-1,2-mannosyltransferase</fullName>
        <ecNumber evidence="4">2.4.1.131</ecNumber>
    </recommendedName>
    <alternativeName>
        <fullName evidence="12">Asparagine-linked glycosylation protein 11 homolog</fullName>
    </alternativeName>
</protein>
<dbReference type="SUPFAM" id="SSF53756">
    <property type="entry name" value="UDP-Glycosyltransferase/glycogen phosphorylase"/>
    <property type="match status" value="1"/>
</dbReference>
<evidence type="ECO:0000256" key="12">
    <source>
        <dbReference type="ARBA" id="ARBA00032517"/>
    </source>
</evidence>
<feature type="transmembrane region" description="Helical" evidence="15">
    <location>
        <begin position="576"/>
        <end position="597"/>
    </location>
</feature>
<keyword evidence="10 15" id="KW-1133">Transmembrane helix</keyword>
<feature type="transmembrane region" description="Helical" evidence="15">
    <location>
        <begin position="353"/>
        <end position="386"/>
    </location>
</feature>